<organism evidence="2 3">
    <name type="scientific">Pedobacter segetis</name>
    <dbReference type="NCBI Taxonomy" id="2793069"/>
    <lineage>
        <taxon>Bacteria</taxon>
        <taxon>Pseudomonadati</taxon>
        <taxon>Bacteroidota</taxon>
        <taxon>Sphingobacteriia</taxon>
        <taxon>Sphingobacteriales</taxon>
        <taxon>Sphingobacteriaceae</taxon>
        <taxon>Pedobacter</taxon>
    </lineage>
</organism>
<dbReference type="Proteomes" id="UP000660024">
    <property type="component" value="Unassembled WGS sequence"/>
</dbReference>
<sequence>MKLKNILLFGLFICVKQNVTAQKIDSIYYGRFGKITIYIPAKAPSSVALFISGDGGWEHGVINMAKNICHQNALVLGIDAKFYMNALEKSKADCYYPAADLENLSLMIQKKFHFNSYQKPVLIGYSYGATLAYGILAQAPANTFKGAIAIGFSPDLIIKKPLCKGNGLTQTVLVKNKSYNMDKIKAFNEYFIALNGKKDQECPYKNTIKFMRGIKNAQLVLLENVGHGFSLANHWLPAFDSAYHKILSQPSFSQKNNAKKIFFSPGNHAPNIDDLPLTHIYSEKKTKLPFIIMLSGDGGWTSFDQSYAESLSKLGFNIIGLDAQKYFWNAKTPDKTTLDILKVIVQEQYALKQKNFILAGYSFGASVIPFIADRLPKEVKNNVSGLFSLSPDIKADFEIHISDMLNLDNTEDHYDVLAEFKKINAIKSVICFGESEDEAVRRKFEADHQRIILIPGDHHFDNNFPLLAKSIYKSFIGKQ</sequence>
<comment type="caution">
    <text evidence="2">The sequence shown here is derived from an EMBL/GenBank/DDBJ whole genome shotgun (WGS) entry which is preliminary data.</text>
</comment>
<reference evidence="2 3" key="1">
    <citation type="submission" date="2020-12" db="EMBL/GenBank/DDBJ databases">
        <title>Bacterial novel species Pedobacter sp. SD-b isolated from soil.</title>
        <authorList>
            <person name="Jung H.-Y."/>
        </authorList>
    </citation>
    <scope>NUCLEOTIDE SEQUENCE [LARGE SCALE GENOMIC DNA]</scope>
    <source>
        <strain evidence="2 3">SD-b</strain>
    </source>
</reference>
<dbReference type="Pfam" id="PF06057">
    <property type="entry name" value="VirJ"/>
    <property type="match status" value="2"/>
</dbReference>
<dbReference type="RefSeq" id="WP_200585323.1">
    <property type="nucleotide sequence ID" value="NZ_JAEHFY010000007.1"/>
</dbReference>
<evidence type="ECO:0000259" key="1">
    <source>
        <dbReference type="Pfam" id="PF06057"/>
    </source>
</evidence>
<dbReference type="PIRSF" id="PIRSF029063">
    <property type="entry name" value="IV_sec_VirJ"/>
    <property type="match status" value="1"/>
</dbReference>
<name>A0ABS1BJL8_9SPHI</name>
<protein>
    <submittedName>
        <fullName evidence="2">Virulence factor</fullName>
    </submittedName>
</protein>
<evidence type="ECO:0000313" key="2">
    <source>
        <dbReference type="EMBL" id="MBK0382541.1"/>
    </source>
</evidence>
<keyword evidence="3" id="KW-1185">Reference proteome</keyword>
<dbReference type="InterPro" id="IPR010333">
    <property type="entry name" value="VirJ"/>
</dbReference>
<dbReference type="SUPFAM" id="SSF53474">
    <property type="entry name" value="alpha/beta-Hydrolases"/>
    <property type="match status" value="2"/>
</dbReference>
<dbReference type="InterPro" id="IPR011225">
    <property type="entry name" value="IV_sec_VirJ"/>
</dbReference>
<dbReference type="Gene3D" id="3.40.50.1820">
    <property type="entry name" value="alpha/beta hydrolase"/>
    <property type="match status" value="2"/>
</dbReference>
<proteinExistence type="predicted"/>
<feature type="domain" description="Bacterial virulence" evidence="1">
    <location>
        <begin position="47"/>
        <end position="135"/>
    </location>
</feature>
<evidence type="ECO:0000313" key="3">
    <source>
        <dbReference type="Proteomes" id="UP000660024"/>
    </source>
</evidence>
<gene>
    <name evidence="2" type="ORF">I5M32_06160</name>
</gene>
<feature type="domain" description="Bacterial virulence" evidence="1">
    <location>
        <begin position="291"/>
        <end position="474"/>
    </location>
</feature>
<dbReference type="InterPro" id="IPR029058">
    <property type="entry name" value="AB_hydrolase_fold"/>
</dbReference>
<dbReference type="EMBL" id="JAEHFY010000007">
    <property type="protein sequence ID" value="MBK0382541.1"/>
    <property type="molecule type" value="Genomic_DNA"/>
</dbReference>
<accession>A0ABS1BJL8</accession>